<dbReference type="SUPFAM" id="SSF48371">
    <property type="entry name" value="ARM repeat"/>
    <property type="match status" value="1"/>
</dbReference>
<accession>A0A2P5EIY6</accession>
<keyword evidence="3" id="KW-1185">Reference proteome</keyword>
<reference evidence="3" key="1">
    <citation type="submission" date="2016-06" db="EMBL/GenBank/DDBJ databases">
        <title>Parallel loss of symbiosis genes in relatives of nitrogen-fixing non-legume Parasponia.</title>
        <authorList>
            <person name="Van Velzen R."/>
            <person name="Holmer R."/>
            <person name="Bu F."/>
            <person name="Rutten L."/>
            <person name="Van Zeijl A."/>
            <person name="Liu W."/>
            <person name="Santuari L."/>
            <person name="Cao Q."/>
            <person name="Sharma T."/>
            <person name="Shen D."/>
            <person name="Roswanjaya Y."/>
            <person name="Wardhani T."/>
            <person name="Kalhor M.S."/>
            <person name="Jansen J."/>
            <person name="Van den Hoogen J."/>
            <person name="Gungor B."/>
            <person name="Hartog M."/>
            <person name="Hontelez J."/>
            <person name="Verver J."/>
            <person name="Yang W.-C."/>
            <person name="Schijlen E."/>
            <person name="Repin R."/>
            <person name="Schilthuizen M."/>
            <person name="Schranz E."/>
            <person name="Heidstra R."/>
            <person name="Miyata K."/>
            <person name="Fedorova E."/>
            <person name="Kohlen W."/>
            <person name="Bisseling T."/>
            <person name="Smit S."/>
            <person name="Geurts R."/>
        </authorList>
    </citation>
    <scope>NUCLEOTIDE SEQUENCE [LARGE SCALE GENOMIC DNA]</scope>
    <source>
        <strain evidence="3">cv. RG33-2</strain>
    </source>
</reference>
<dbReference type="PANTHER" id="PTHR45887:SF1">
    <property type="entry name" value="TRANSLATION INITIATION FACTOR EIF-2B SUBUNIT EPSILON"/>
    <property type="match status" value="1"/>
</dbReference>
<dbReference type="Pfam" id="PF02020">
    <property type="entry name" value="W2"/>
    <property type="match status" value="1"/>
</dbReference>
<organism evidence="2 3">
    <name type="scientific">Trema orientale</name>
    <name type="common">Charcoal tree</name>
    <name type="synonym">Celtis orientalis</name>
    <dbReference type="NCBI Taxonomy" id="63057"/>
    <lineage>
        <taxon>Eukaryota</taxon>
        <taxon>Viridiplantae</taxon>
        <taxon>Streptophyta</taxon>
        <taxon>Embryophyta</taxon>
        <taxon>Tracheophyta</taxon>
        <taxon>Spermatophyta</taxon>
        <taxon>Magnoliopsida</taxon>
        <taxon>eudicotyledons</taxon>
        <taxon>Gunneridae</taxon>
        <taxon>Pentapetalae</taxon>
        <taxon>rosids</taxon>
        <taxon>fabids</taxon>
        <taxon>Rosales</taxon>
        <taxon>Cannabaceae</taxon>
        <taxon>Trema</taxon>
    </lineage>
</organism>
<comment type="caution">
    <text evidence="2">The sequence shown here is derived from an EMBL/GenBank/DDBJ whole genome shotgun (WGS) entry which is preliminary data.</text>
</comment>
<dbReference type="GO" id="GO:0003743">
    <property type="term" value="F:translation initiation factor activity"/>
    <property type="evidence" value="ECO:0007669"/>
    <property type="project" value="TreeGrafter"/>
</dbReference>
<feature type="domain" description="W2" evidence="1">
    <location>
        <begin position="48"/>
        <end position="216"/>
    </location>
</feature>
<protein>
    <submittedName>
        <fullName evidence="2">W2 domain containing protein</fullName>
    </submittedName>
</protein>
<dbReference type="CDD" id="cd11558">
    <property type="entry name" value="W2_eIF2B_epsilon"/>
    <property type="match status" value="1"/>
</dbReference>
<name>A0A2P5EIY6_TREOI</name>
<sequence>MADIGENRANKDHDEECGHSVAHIHAEELTEATDVVDDDMEIVPDGGILLPLEDLNLVEETFVRADFEKIEVDNVILEVNSLRLLYNKLNADCARAIIYSMMHLVLDTPSCELLPLAMHLIRKWKKLLKYYLADIDAEIKVILIFEEMCLEHAIEFFWSFTTLLFHLYDQEVIQEHAILRWDDEKRDADESDKIFVKQAEKFIQWLREAPEEDDDEDEEGDE</sequence>
<dbReference type="InterPro" id="IPR016024">
    <property type="entry name" value="ARM-type_fold"/>
</dbReference>
<dbReference type="PROSITE" id="PS51363">
    <property type="entry name" value="W2"/>
    <property type="match status" value="1"/>
</dbReference>
<dbReference type="InterPro" id="IPR051956">
    <property type="entry name" value="eIF2B_epsilon"/>
</dbReference>
<evidence type="ECO:0000313" key="2">
    <source>
        <dbReference type="EMBL" id="PON85499.1"/>
    </source>
</evidence>
<dbReference type="GO" id="GO:0031369">
    <property type="term" value="F:translation initiation factor binding"/>
    <property type="evidence" value="ECO:0007669"/>
    <property type="project" value="InterPro"/>
</dbReference>
<dbReference type="InParanoid" id="A0A2P5EIY6"/>
<dbReference type="GO" id="GO:0005085">
    <property type="term" value="F:guanyl-nucleotide exchange factor activity"/>
    <property type="evidence" value="ECO:0007669"/>
    <property type="project" value="InterPro"/>
</dbReference>
<dbReference type="InterPro" id="IPR003307">
    <property type="entry name" value="W2_domain"/>
</dbReference>
<dbReference type="PANTHER" id="PTHR45887">
    <property type="entry name" value="TRANSLATION INITIATION FACTOR EIF-2B SUBUNIT EPSILON"/>
    <property type="match status" value="1"/>
</dbReference>
<gene>
    <name evidence="2" type="ORF">TorRG33x02_186480</name>
</gene>
<evidence type="ECO:0000259" key="1">
    <source>
        <dbReference type="PROSITE" id="PS51363"/>
    </source>
</evidence>
<dbReference type="OrthoDB" id="1724583at2759"/>
<proteinExistence type="predicted"/>
<dbReference type="Proteomes" id="UP000237000">
    <property type="component" value="Unassembled WGS sequence"/>
</dbReference>
<dbReference type="InterPro" id="IPR044123">
    <property type="entry name" value="W2_eIF2B_epsilon"/>
</dbReference>
<dbReference type="STRING" id="63057.A0A2P5EIY6"/>
<dbReference type="SMART" id="SM00515">
    <property type="entry name" value="eIF5C"/>
    <property type="match status" value="1"/>
</dbReference>
<dbReference type="GO" id="GO:0005851">
    <property type="term" value="C:eukaryotic translation initiation factor 2B complex"/>
    <property type="evidence" value="ECO:0007669"/>
    <property type="project" value="TreeGrafter"/>
</dbReference>
<evidence type="ECO:0000313" key="3">
    <source>
        <dbReference type="Proteomes" id="UP000237000"/>
    </source>
</evidence>
<dbReference type="EMBL" id="JXTC01000146">
    <property type="protein sequence ID" value="PON85499.1"/>
    <property type="molecule type" value="Genomic_DNA"/>
</dbReference>
<dbReference type="AlphaFoldDB" id="A0A2P5EIY6"/>
<dbReference type="Gene3D" id="1.25.40.180">
    <property type="match status" value="1"/>
</dbReference>